<dbReference type="InterPro" id="IPR012337">
    <property type="entry name" value="RNaseH-like_sf"/>
</dbReference>
<feature type="domain" description="Integrase catalytic" evidence="2">
    <location>
        <begin position="6"/>
        <end position="26"/>
    </location>
</feature>
<dbReference type="Pfam" id="PF13683">
    <property type="entry name" value="rve_3"/>
    <property type="match status" value="1"/>
</dbReference>
<dbReference type="RefSeq" id="WP_166784290.1">
    <property type="nucleotide sequence ID" value="NZ_SOHL01000023.1"/>
</dbReference>
<evidence type="ECO:0000313" key="5">
    <source>
        <dbReference type="Proteomes" id="UP000297983"/>
    </source>
</evidence>
<gene>
    <name evidence="4" type="ORF">E3T50_12115</name>
    <name evidence="3" type="ORF">E3T50_13135</name>
</gene>
<comment type="caution">
    <text evidence="3">The sequence shown here is derived from an EMBL/GenBank/DDBJ whole genome shotgun (WGS) entry which is preliminary data.</text>
</comment>
<dbReference type="SUPFAM" id="SSF53098">
    <property type="entry name" value="Ribonuclease H-like"/>
    <property type="match status" value="1"/>
</dbReference>
<keyword evidence="5" id="KW-1185">Reference proteome</keyword>
<evidence type="ECO:0000313" key="3">
    <source>
        <dbReference type="EMBL" id="TFD68681.1"/>
    </source>
</evidence>
<proteinExistence type="predicted"/>
<dbReference type="EMBL" id="SOHL01000025">
    <property type="protein sequence ID" value="TFD68681.1"/>
    <property type="molecule type" value="Genomic_DNA"/>
</dbReference>
<evidence type="ECO:0000313" key="4">
    <source>
        <dbReference type="EMBL" id="TFD69512.1"/>
    </source>
</evidence>
<dbReference type="GO" id="GO:0015074">
    <property type="term" value="P:DNA integration"/>
    <property type="evidence" value="ECO:0007669"/>
    <property type="project" value="InterPro"/>
</dbReference>
<organism evidence="3 5">
    <name type="scientific">Cryobacterium gelidum</name>
    <dbReference type="NCBI Taxonomy" id="1259164"/>
    <lineage>
        <taxon>Bacteria</taxon>
        <taxon>Bacillati</taxon>
        <taxon>Actinomycetota</taxon>
        <taxon>Actinomycetes</taxon>
        <taxon>Micrococcales</taxon>
        <taxon>Microbacteriaceae</taxon>
        <taxon>Cryobacterium</taxon>
    </lineage>
</organism>
<accession>A0A4R9AS05</accession>
<feature type="non-terminal residue" evidence="3">
    <location>
        <position position="1"/>
    </location>
</feature>
<dbReference type="Proteomes" id="UP000297983">
    <property type="component" value="Unassembled WGS sequence"/>
</dbReference>
<name>A0A4R9AS05_9MICO</name>
<sequence length="38" mass="4307">RAATYLDWIHSYNHHRPHTGIGGKSPIDRVHNVSGKNN</sequence>
<evidence type="ECO:0000256" key="1">
    <source>
        <dbReference type="SAM" id="MobiDB-lite"/>
    </source>
</evidence>
<reference evidence="3 5" key="1">
    <citation type="submission" date="2019-03" db="EMBL/GenBank/DDBJ databases">
        <title>Genomics of glacier-inhabiting Cryobacterium strains.</title>
        <authorList>
            <person name="Liu Q."/>
            <person name="Xin Y.-H."/>
        </authorList>
    </citation>
    <scope>NUCLEOTIDE SEQUENCE [LARGE SCALE GENOMIC DNA]</scope>
    <source>
        <strain evidence="3 5">Hz16</strain>
    </source>
</reference>
<dbReference type="EMBL" id="SOHL01000023">
    <property type="protein sequence ID" value="TFD69512.1"/>
    <property type="molecule type" value="Genomic_DNA"/>
</dbReference>
<evidence type="ECO:0000259" key="2">
    <source>
        <dbReference type="Pfam" id="PF13683"/>
    </source>
</evidence>
<dbReference type="InterPro" id="IPR001584">
    <property type="entry name" value="Integrase_cat-core"/>
</dbReference>
<dbReference type="AlphaFoldDB" id="A0A4R9AS05"/>
<protein>
    <submittedName>
        <fullName evidence="3">IS481 family transposase</fullName>
    </submittedName>
</protein>
<feature type="region of interest" description="Disordered" evidence="1">
    <location>
        <begin position="17"/>
        <end position="38"/>
    </location>
</feature>